<accession>A0A2N5PY09</accession>
<dbReference type="EMBL" id="NIHW01000031">
    <property type="protein sequence ID" value="PLT84558.1"/>
    <property type="molecule type" value="Genomic_DNA"/>
</dbReference>
<dbReference type="SUPFAM" id="SSF53098">
    <property type="entry name" value="Ribonuclease H-like"/>
    <property type="match status" value="1"/>
</dbReference>
<evidence type="ECO:0000313" key="3">
    <source>
        <dbReference type="EMBL" id="PLT84558.1"/>
    </source>
</evidence>
<dbReference type="PANTHER" id="PTHR35004:SF6">
    <property type="entry name" value="TRANSPOSASE"/>
    <property type="match status" value="1"/>
</dbReference>
<sequence length="537" mass="62279">MDFTPEYSLTHLLNGNKISFRMEMPYRKEEKEVKDLEDWAAVQKVYKTTNSKRATAKILGISRNTVKKLLKQTQAPVYQRTEYNSKLDPYKEQIYIWRCDPYCFNGTRIYRELKVRGYAGSIGPVYRFLRRLDEDVGDRIHSKATTRHESPPGDQAQFDWSEYNCMVNGKIRKVYCFAMILAASRKKAVCFSYKSDADAIYEAIQELFDDLGGTTLELLIDNPKALVIDNNPKSEDEIRYNPHALLLAKHLGIELNACPCYWPRKKGKIERPFSYIEEQFIKGNSFASMEDLNQRGKSFVDEWCNEKHGTTKRIPNQHYLLEEKQTLGTLPENHLYQGQSKQRVVSPDSFVSFEGNKYSVPVKYACKKVYIRVFYGYRLQIYDKNEALILELETLSEKGQSVMNPEHYEAIASKTATSIPQIRRDFTERFTNGAKYLDAASRSFEQPTHHARKIMELLELYEAEILDQAIAVAIEENRMDIKGFRLLMKEYNAGLRSFKKNEDSPSCTTTATDALTRDCDYYEKLTQEAMYATDNAH</sequence>
<gene>
    <name evidence="3" type="ORF">CDL20_11710</name>
</gene>
<comment type="similarity">
    <text evidence="1">Belongs to the transposase IS21/IS408/IS1162 family.</text>
</comment>
<dbReference type="Pfam" id="PF22483">
    <property type="entry name" value="Mu-transpos_C_2"/>
    <property type="match status" value="1"/>
</dbReference>
<feature type="domain" description="Integrase catalytic" evidence="2">
    <location>
        <begin position="147"/>
        <end position="323"/>
    </location>
</feature>
<dbReference type="PROSITE" id="PS50994">
    <property type="entry name" value="INTEGRASE"/>
    <property type="match status" value="1"/>
</dbReference>
<evidence type="ECO:0000259" key="2">
    <source>
        <dbReference type="PROSITE" id="PS50994"/>
    </source>
</evidence>
<proteinExistence type="inferred from homology"/>
<dbReference type="InterPro" id="IPR012337">
    <property type="entry name" value="RNaseH-like_sf"/>
</dbReference>
<evidence type="ECO:0000256" key="1">
    <source>
        <dbReference type="ARBA" id="ARBA00009277"/>
    </source>
</evidence>
<dbReference type="GO" id="GO:0015074">
    <property type="term" value="P:DNA integration"/>
    <property type="evidence" value="ECO:0007669"/>
    <property type="project" value="InterPro"/>
</dbReference>
<name>A0A2N5PY09_MEDGN</name>
<dbReference type="Gene3D" id="3.30.420.10">
    <property type="entry name" value="Ribonuclease H-like superfamily/Ribonuclease H"/>
    <property type="match status" value="1"/>
</dbReference>
<dbReference type="InterPro" id="IPR001584">
    <property type="entry name" value="Integrase_cat-core"/>
</dbReference>
<organism evidence="3 4">
    <name type="scientific">Mediterraneibacter gnavus</name>
    <name type="common">Ruminococcus gnavus</name>
    <dbReference type="NCBI Taxonomy" id="33038"/>
    <lineage>
        <taxon>Bacteria</taxon>
        <taxon>Bacillati</taxon>
        <taxon>Bacillota</taxon>
        <taxon>Clostridia</taxon>
        <taxon>Lachnospirales</taxon>
        <taxon>Lachnospiraceae</taxon>
        <taxon>Mediterraneibacter</taxon>
    </lineage>
</organism>
<dbReference type="InterPro" id="IPR036397">
    <property type="entry name" value="RNaseH_sf"/>
</dbReference>
<evidence type="ECO:0000313" key="4">
    <source>
        <dbReference type="Proteomes" id="UP000234840"/>
    </source>
</evidence>
<reference evidence="3 4" key="1">
    <citation type="journal article" date="2017" name="Genome Med.">
        <title>A novel Ruminococcus gnavus clade enriched in inflammatory bowel disease patients.</title>
        <authorList>
            <person name="Hall A.B."/>
            <person name="Yassour M."/>
            <person name="Sauk J."/>
            <person name="Garner A."/>
            <person name="Jiang X."/>
            <person name="Arthur T."/>
            <person name="Lagoudas G.K."/>
            <person name="Vatanen T."/>
            <person name="Fornelos N."/>
            <person name="Wilson R."/>
            <person name="Bertha M."/>
            <person name="Cohen M."/>
            <person name="Garber J."/>
            <person name="Khalili H."/>
            <person name="Gevers D."/>
            <person name="Ananthakrishnan A.N."/>
            <person name="Kugathasan S."/>
            <person name="Lander E.S."/>
            <person name="Blainey P."/>
            <person name="Vlamakis H."/>
            <person name="Xavier R.J."/>
            <person name="Huttenhower C."/>
        </authorList>
    </citation>
    <scope>NUCLEOTIDE SEQUENCE [LARGE SCALE GENOMIC DNA]</scope>
    <source>
        <strain evidence="3 4">RJX1128</strain>
    </source>
</reference>
<dbReference type="AlphaFoldDB" id="A0A2N5PY09"/>
<protein>
    <recommendedName>
        <fullName evidence="2">Integrase catalytic domain-containing protein</fullName>
    </recommendedName>
</protein>
<dbReference type="PANTHER" id="PTHR35004">
    <property type="entry name" value="TRANSPOSASE RV3428C-RELATED"/>
    <property type="match status" value="1"/>
</dbReference>
<dbReference type="Proteomes" id="UP000234840">
    <property type="component" value="Unassembled WGS sequence"/>
</dbReference>
<comment type="caution">
    <text evidence="3">The sequence shown here is derived from an EMBL/GenBank/DDBJ whole genome shotgun (WGS) entry which is preliminary data.</text>
</comment>
<dbReference type="NCBIfam" id="NF033546">
    <property type="entry name" value="transpos_IS21"/>
    <property type="match status" value="1"/>
</dbReference>
<dbReference type="InterPro" id="IPR054353">
    <property type="entry name" value="IstA-like_C"/>
</dbReference>
<dbReference type="GO" id="GO:0003676">
    <property type="term" value="F:nucleic acid binding"/>
    <property type="evidence" value="ECO:0007669"/>
    <property type="project" value="InterPro"/>
</dbReference>